<reference evidence="4" key="1">
    <citation type="journal article" date="2016" name="Nat. Commun.">
        <title>The Gonium pectorale genome demonstrates co-option of cell cycle regulation during the evolution of multicellularity.</title>
        <authorList>
            <person name="Hanschen E.R."/>
            <person name="Marriage T.N."/>
            <person name="Ferris P.J."/>
            <person name="Hamaji T."/>
            <person name="Toyoda A."/>
            <person name="Fujiyama A."/>
            <person name="Neme R."/>
            <person name="Noguchi H."/>
            <person name="Minakuchi Y."/>
            <person name="Suzuki M."/>
            <person name="Kawai-Toyooka H."/>
            <person name="Smith D.R."/>
            <person name="Sparks H."/>
            <person name="Anderson J."/>
            <person name="Bakaric R."/>
            <person name="Luria V."/>
            <person name="Karger A."/>
            <person name="Kirschner M.W."/>
            <person name="Durand P.M."/>
            <person name="Michod R.E."/>
            <person name="Nozaki H."/>
            <person name="Olson B.J."/>
        </authorList>
    </citation>
    <scope>NUCLEOTIDE SEQUENCE [LARGE SCALE GENOMIC DNA]</scope>
    <source>
        <strain evidence="4">NIES-2863</strain>
    </source>
</reference>
<dbReference type="EMBL" id="LSYV01000006">
    <property type="protein sequence ID" value="KXZ54176.1"/>
    <property type="molecule type" value="Genomic_DNA"/>
</dbReference>
<feature type="region of interest" description="Disordered" evidence="1">
    <location>
        <begin position="336"/>
        <end position="358"/>
    </location>
</feature>
<keyword evidence="4" id="KW-1185">Reference proteome</keyword>
<evidence type="ECO:0000256" key="1">
    <source>
        <dbReference type="SAM" id="MobiDB-lite"/>
    </source>
</evidence>
<feature type="signal peptide" evidence="2">
    <location>
        <begin position="1"/>
        <end position="22"/>
    </location>
</feature>
<dbReference type="OrthoDB" id="440755at2759"/>
<name>A0A150GWA3_GONPE</name>
<evidence type="ECO:0000256" key="2">
    <source>
        <dbReference type="SAM" id="SignalP"/>
    </source>
</evidence>
<sequence>MVLRGPLLAVTAASLLLIAVQAATDVAVSWTGMPALYNPSLVEHGDKYLSALKRTTFLKAKGKTFWLNTLYMCVGPKDNLAGLQCQLYNPWREGYLECEFDSRVRDGKTDVTGLGDVKVWVWPGKGVYTIFGRKPERAGTDGPYCPSQVVYDQWIAQVIPEQGSGQWRLQKPLRLYLDSSYQYPKQAPYIMEKNWMPWVYRAPNGTEVLLVTHSVNPHRVLAVSPSGACTVAHETPGDPALFARFGGHDVHGGPPVVYVPAALSRDGKPYYLGIMHFIVLLGGSGGGGGGGGDAGLRGAAGAAAAGRGATGRVLQQMPLFLVEQQQRQAVSIDAEQKPLAASDGRGPKRVAVGGGSAGGRVRRRKKVKLYRHFAYKFAAEPPFAITAISDELPLTFYRNAAHPTKAFIAYVAGFHMTPNGTLLISYGAGDREARVRLLALAELEATFTGRVAFLQHAAQARARGQGQG</sequence>
<gene>
    <name evidence="3" type="ORF">GPECTOR_5g272</name>
</gene>
<comment type="caution">
    <text evidence="3">The sequence shown here is derived from an EMBL/GenBank/DDBJ whole genome shotgun (WGS) entry which is preliminary data.</text>
</comment>
<keyword evidence="2" id="KW-0732">Signal</keyword>
<evidence type="ECO:0000313" key="4">
    <source>
        <dbReference type="Proteomes" id="UP000075714"/>
    </source>
</evidence>
<dbReference type="Proteomes" id="UP000075714">
    <property type="component" value="Unassembled WGS sequence"/>
</dbReference>
<protein>
    <submittedName>
        <fullName evidence="3">Uncharacterized protein</fullName>
    </submittedName>
</protein>
<organism evidence="3 4">
    <name type="scientific">Gonium pectorale</name>
    <name type="common">Green alga</name>
    <dbReference type="NCBI Taxonomy" id="33097"/>
    <lineage>
        <taxon>Eukaryota</taxon>
        <taxon>Viridiplantae</taxon>
        <taxon>Chlorophyta</taxon>
        <taxon>core chlorophytes</taxon>
        <taxon>Chlorophyceae</taxon>
        <taxon>CS clade</taxon>
        <taxon>Chlamydomonadales</taxon>
        <taxon>Volvocaceae</taxon>
        <taxon>Gonium</taxon>
    </lineage>
</organism>
<dbReference type="AlphaFoldDB" id="A0A150GWA3"/>
<feature type="chain" id="PRO_5007562249" evidence="2">
    <location>
        <begin position="23"/>
        <end position="468"/>
    </location>
</feature>
<accession>A0A150GWA3</accession>
<proteinExistence type="predicted"/>
<evidence type="ECO:0000313" key="3">
    <source>
        <dbReference type="EMBL" id="KXZ54176.1"/>
    </source>
</evidence>